<comment type="caution">
    <text evidence="7">The sequence shown here is derived from an EMBL/GenBank/DDBJ whole genome shotgun (WGS) entry which is preliminary data.</text>
</comment>
<dbReference type="CDD" id="cd06171">
    <property type="entry name" value="Sigma70_r4"/>
    <property type="match status" value="1"/>
</dbReference>
<dbReference type="InterPro" id="IPR036388">
    <property type="entry name" value="WH-like_DNA-bd_sf"/>
</dbReference>
<dbReference type="SUPFAM" id="SSF88659">
    <property type="entry name" value="Sigma3 and sigma4 domains of RNA polymerase sigma factors"/>
    <property type="match status" value="1"/>
</dbReference>
<evidence type="ECO:0000259" key="6">
    <source>
        <dbReference type="Pfam" id="PF08281"/>
    </source>
</evidence>
<keyword evidence="8" id="KW-1185">Reference proteome</keyword>
<dbReference type="GO" id="GO:0006352">
    <property type="term" value="P:DNA-templated transcription initiation"/>
    <property type="evidence" value="ECO:0007669"/>
    <property type="project" value="InterPro"/>
</dbReference>
<dbReference type="InterPro" id="IPR014284">
    <property type="entry name" value="RNA_pol_sigma-70_dom"/>
</dbReference>
<feature type="domain" description="RNA polymerase sigma-70 region 2" evidence="5">
    <location>
        <begin position="26"/>
        <end position="91"/>
    </location>
</feature>
<dbReference type="GO" id="GO:0003677">
    <property type="term" value="F:DNA binding"/>
    <property type="evidence" value="ECO:0007669"/>
    <property type="project" value="InterPro"/>
</dbReference>
<evidence type="ECO:0000256" key="3">
    <source>
        <dbReference type="ARBA" id="ARBA00023082"/>
    </source>
</evidence>
<dbReference type="EMBL" id="AGXV01000032">
    <property type="protein sequence ID" value="EIY62142.1"/>
    <property type="molecule type" value="Genomic_DNA"/>
</dbReference>
<dbReference type="RefSeq" id="WP_005932582.1">
    <property type="nucleotide sequence ID" value="NZ_JH724308.1"/>
</dbReference>
<comment type="similarity">
    <text evidence="1">Belongs to the sigma-70 factor family. ECF subfamily.</text>
</comment>
<dbReference type="InterPro" id="IPR007627">
    <property type="entry name" value="RNA_pol_sigma70_r2"/>
</dbReference>
<sequence length="198" mass="23817">MQISNKSSEVKWREFLQGDEQAYSWLYRTYVQLLYNYGSHFTMDHELIKDCIQEVFTRIYKNRKTLSLPDNVRVYLLISLKNCILNALDKQCRYTDLESIPFILSETVEDRFLSDEAAKLQKEEVENILSILTPRQREIMYYRFVEELDFDQICEIMNLNYQSAHNLIQRALRKIRDNYDSVSFYLFILSYFAKHPSL</sequence>
<dbReference type="Pfam" id="PF04542">
    <property type="entry name" value="Sigma70_r2"/>
    <property type="match status" value="1"/>
</dbReference>
<dbReference type="PANTHER" id="PTHR43133:SF46">
    <property type="entry name" value="RNA POLYMERASE SIGMA-70 FACTOR ECF SUBFAMILY"/>
    <property type="match status" value="1"/>
</dbReference>
<dbReference type="GO" id="GO:0016987">
    <property type="term" value="F:sigma factor activity"/>
    <property type="evidence" value="ECO:0007669"/>
    <property type="project" value="UniProtKB-KW"/>
</dbReference>
<evidence type="ECO:0000256" key="2">
    <source>
        <dbReference type="ARBA" id="ARBA00023015"/>
    </source>
</evidence>
<dbReference type="HOGENOM" id="CLU_047691_4_2_10"/>
<evidence type="ECO:0000256" key="1">
    <source>
        <dbReference type="ARBA" id="ARBA00010641"/>
    </source>
</evidence>
<keyword evidence="3" id="KW-0731">Sigma factor</keyword>
<dbReference type="PANTHER" id="PTHR43133">
    <property type="entry name" value="RNA POLYMERASE ECF-TYPE SIGMA FACTO"/>
    <property type="match status" value="1"/>
</dbReference>
<name>I8YIC1_9BACE</name>
<evidence type="ECO:0000259" key="5">
    <source>
        <dbReference type="Pfam" id="PF04542"/>
    </source>
</evidence>
<dbReference type="SUPFAM" id="SSF88946">
    <property type="entry name" value="Sigma2 domain of RNA polymerase sigma factors"/>
    <property type="match status" value="1"/>
</dbReference>
<dbReference type="OrthoDB" id="1121921at2"/>
<protein>
    <submittedName>
        <fullName evidence="7">Sigma-70 family RNA polymerase sigma factor</fullName>
    </submittedName>
</protein>
<dbReference type="Gene3D" id="1.10.10.10">
    <property type="entry name" value="Winged helix-like DNA-binding domain superfamily/Winged helix DNA-binding domain"/>
    <property type="match status" value="1"/>
</dbReference>
<dbReference type="AlphaFoldDB" id="I8YIC1"/>
<keyword evidence="2" id="KW-0805">Transcription regulation</keyword>
<dbReference type="NCBIfam" id="TIGR02937">
    <property type="entry name" value="sigma70-ECF"/>
    <property type="match status" value="1"/>
</dbReference>
<reference evidence="7 8" key="1">
    <citation type="submission" date="2012-02" db="EMBL/GenBank/DDBJ databases">
        <title>The Genome Sequence of Bacteroides salyersiae CL02T12C01.</title>
        <authorList>
            <consortium name="The Broad Institute Genome Sequencing Platform"/>
            <person name="Earl A."/>
            <person name="Ward D."/>
            <person name="Feldgarden M."/>
            <person name="Gevers D."/>
            <person name="Zitomersky N.L."/>
            <person name="Coyne M.J."/>
            <person name="Comstock L.E."/>
            <person name="Young S.K."/>
            <person name="Zeng Q."/>
            <person name="Gargeya S."/>
            <person name="Fitzgerald M."/>
            <person name="Haas B."/>
            <person name="Abouelleil A."/>
            <person name="Alvarado L."/>
            <person name="Arachchi H.M."/>
            <person name="Berlin A."/>
            <person name="Chapman S.B."/>
            <person name="Gearin G."/>
            <person name="Goldberg J."/>
            <person name="Griggs A."/>
            <person name="Gujja S."/>
            <person name="Hansen M."/>
            <person name="Heiman D."/>
            <person name="Howarth C."/>
            <person name="Larimer J."/>
            <person name="Lui A."/>
            <person name="MacDonald P.J.P."/>
            <person name="McCowen C."/>
            <person name="Montmayeur A."/>
            <person name="Murphy C."/>
            <person name="Neiman D."/>
            <person name="Pearson M."/>
            <person name="Priest M."/>
            <person name="Roberts A."/>
            <person name="Saif S."/>
            <person name="Shea T."/>
            <person name="Sisk P."/>
            <person name="Stolte C."/>
            <person name="Sykes S."/>
            <person name="Wortman J."/>
            <person name="Nusbaum C."/>
            <person name="Birren B."/>
        </authorList>
    </citation>
    <scope>NUCLEOTIDE SEQUENCE [LARGE SCALE GENOMIC DNA]</scope>
    <source>
        <strain evidence="7 8">CL02T12C01</strain>
    </source>
</reference>
<keyword evidence="4" id="KW-0804">Transcription</keyword>
<dbReference type="Pfam" id="PF08281">
    <property type="entry name" value="Sigma70_r4_2"/>
    <property type="match status" value="1"/>
</dbReference>
<dbReference type="PATRIC" id="fig|997887.3.peg.2868"/>
<evidence type="ECO:0000313" key="7">
    <source>
        <dbReference type="EMBL" id="EIY62142.1"/>
    </source>
</evidence>
<organism evidence="7 8">
    <name type="scientific">Bacteroides salyersiae CL02T12C01</name>
    <dbReference type="NCBI Taxonomy" id="997887"/>
    <lineage>
        <taxon>Bacteria</taxon>
        <taxon>Pseudomonadati</taxon>
        <taxon>Bacteroidota</taxon>
        <taxon>Bacteroidia</taxon>
        <taxon>Bacteroidales</taxon>
        <taxon>Bacteroidaceae</taxon>
        <taxon>Bacteroides</taxon>
    </lineage>
</organism>
<dbReference type="Gene3D" id="1.10.1740.10">
    <property type="match status" value="1"/>
</dbReference>
<proteinExistence type="inferred from homology"/>
<gene>
    <name evidence="7" type="ORF">HMPREF1071_02762</name>
</gene>
<dbReference type="InterPro" id="IPR039425">
    <property type="entry name" value="RNA_pol_sigma-70-like"/>
</dbReference>
<dbReference type="InterPro" id="IPR013325">
    <property type="entry name" value="RNA_pol_sigma_r2"/>
</dbReference>
<accession>I8YIC1</accession>
<evidence type="ECO:0000256" key="4">
    <source>
        <dbReference type="ARBA" id="ARBA00023163"/>
    </source>
</evidence>
<dbReference type="Proteomes" id="UP000005150">
    <property type="component" value="Unassembled WGS sequence"/>
</dbReference>
<evidence type="ECO:0000313" key="8">
    <source>
        <dbReference type="Proteomes" id="UP000005150"/>
    </source>
</evidence>
<feature type="domain" description="RNA polymerase sigma factor 70 region 4 type 2" evidence="6">
    <location>
        <begin position="123"/>
        <end position="175"/>
    </location>
</feature>
<dbReference type="InterPro" id="IPR013324">
    <property type="entry name" value="RNA_pol_sigma_r3/r4-like"/>
</dbReference>
<dbReference type="InterPro" id="IPR013249">
    <property type="entry name" value="RNA_pol_sigma70_r4_t2"/>
</dbReference>